<dbReference type="EMBL" id="AUWU02000006">
    <property type="protein sequence ID" value="KAH0572187.1"/>
    <property type="molecule type" value="Genomic_DNA"/>
</dbReference>
<organism evidence="1 2">
    <name type="scientific">Spironucleus salmonicida</name>
    <dbReference type="NCBI Taxonomy" id="348837"/>
    <lineage>
        <taxon>Eukaryota</taxon>
        <taxon>Metamonada</taxon>
        <taxon>Diplomonadida</taxon>
        <taxon>Hexamitidae</taxon>
        <taxon>Hexamitinae</taxon>
        <taxon>Spironucleus</taxon>
    </lineage>
</organism>
<keyword evidence="2" id="KW-1185">Reference proteome</keyword>
<evidence type="ECO:0000313" key="2">
    <source>
        <dbReference type="Proteomes" id="UP000018208"/>
    </source>
</evidence>
<dbReference type="GeneID" id="94300419"/>
<dbReference type="RefSeq" id="XP_067762960.1">
    <property type="nucleotide sequence ID" value="XM_067910204.1"/>
</dbReference>
<sequence length="79" mass="8837">MNSDTKNLLNLADNLTQAILGDMSSAKQGKVKLIDNKQKQTENDEELLKQIFDEAFDEVKMISQGIDHQDCVSVLSVIQ</sequence>
<reference evidence="1 2" key="1">
    <citation type="journal article" date="2014" name="PLoS Genet.">
        <title>The Genome of Spironucleus salmonicida Highlights a Fish Pathogen Adapted to Fluctuating Environments.</title>
        <authorList>
            <person name="Xu F."/>
            <person name="Jerlstrom-Hultqvist J."/>
            <person name="Einarsson E."/>
            <person name="Astvaldsson A."/>
            <person name="Svard S.G."/>
            <person name="Andersson J.O."/>
        </authorList>
    </citation>
    <scope>NUCLEOTIDE SEQUENCE [LARGE SCALE GENOMIC DNA]</scope>
    <source>
        <strain evidence="1 2">ATCC 50377</strain>
    </source>
</reference>
<dbReference type="KEGG" id="ssao:94300419"/>
<name>A0A9P8LQH2_9EUKA</name>
<evidence type="ECO:0000313" key="1">
    <source>
        <dbReference type="EMBL" id="KAH0572187.1"/>
    </source>
</evidence>
<protein>
    <submittedName>
        <fullName evidence="1">Uncharacterized protein</fullName>
    </submittedName>
</protein>
<comment type="caution">
    <text evidence="1">The sequence shown here is derived from an EMBL/GenBank/DDBJ whole genome shotgun (WGS) entry which is preliminary data.</text>
</comment>
<gene>
    <name evidence="1" type="ORF">SS50377_26396</name>
</gene>
<proteinExistence type="predicted"/>
<dbReference type="AlphaFoldDB" id="A0A9P8LQH2"/>
<accession>A0A9P8LQH2</accession>
<dbReference type="Proteomes" id="UP000018208">
    <property type="component" value="Unassembled WGS sequence"/>
</dbReference>